<keyword evidence="4" id="KW-0808">Transferase</keyword>
<gene>
    <name evidence="11" type="ORF">M436DRAFT_36296</name>
</gene>
<dbReference type="InterPro" id="IPR058655">
    <property type="entry name" value="Mok11-14/Ags1-like"/>
</dbReference>
<evidence type="ECO:0000256" key="8">
    <source>
        <dbReference type="SAM" id="Phobius"/>
    </source>
</evidence>
<dbReference type="InterPro" id="IPR006047">
    <property type="entry name" value="GH13_cat_dom"/>
</dbReference>
<feature type="compositionally biased region" description="Low complexity" evidence="7">
    <location>
        <begin position="1644"/>
        <end position="1676"/>
    </location>
</feature>
<feature type="region of interest" description="Disordered" evidence="7">
    <location>
        <begin position="1613"/>
        <end position="1750"/>
    </location>
</feature>
<dbReference type="Proteomes" id="UP000027730">
    <property type="component" value="Unassembled WGS sequence"/>
</dbReference>
<dbReference type="InterPro" id="IPR013534">
    <property type="entry name" value="Starch_synth_cat_dom"/>
</dbReference>
<dbReference type="Pfam" id="PF26108">
    <property type="entry name" value="GH_Mok13"/>
    <property type="match status" value="1"/>
</dbReference>
<feature type="compositionally biased region" description="Polar residues" evidence="7">
    <location>
        <begin position="1701"/>
        <end position="1727"/>
    </location>
</feature>
<dbReference type="SUPFAM" id="SSF53756">
    <property type="entry name" value="UDP-Glycosyltransferase/glycogen phosphorylase"/>
    <property type="match status" value="1"/>
</dbReference>
<keyword evidence="5" id="KW-0961">Cell wall biogenesis/degradation</keyword>
<evidence type="ECO:0000256" key="3">
    <source>
        <dbReference type="ARBA" id="ARBA00022676"/>
    </source>
</evidence>
<dbReference type="EC" id="2.4.1.183" evidence="2"/>
<evidence type="ECO:0000256" key="9">
    <source>
        <dbReference type="SAM" id="SignalP"/>
    </source>
</evidence>
<dbReference type="HOGENOM" id="CLU_000488_0_0_1"/>
<dbReference type="Pfam" id="PF26114">
    <property type="entry name" value="Ig_2_Mok13"/>
    <property type="match status" value="1"/>
</dbReference>
<dbReference type="STRING" id="1043004.A0A074WXQ1"/>
<dbReference type="PANTHER" id="PTHR47182">
    <property type="entry name" value="CELL WALL ALPHA-1,3-GLUCAN SYNTHASE AGS1-RELATED"/>
    <property type="match status" value="1"/>
</dbReference>
<dbReference type="OrthoDB" id="512920at2759"/>
<feature type="transmembrane region" description="Helical" evidence="8">
    <location>
        <begin position="2252"/>
        <end position="2270"/>
    </location>
</feature>
<comment type="catalytic activity">
    <reaction evidence="6">
        <text>[(1-&gt;3)-alpha-D-glucosyl](n) + UDP-alpha-D-glucose = [(1-&gt;3)-alpha-D-glucosyl](n+1) + UDP + H(+)</text>
        <dbReference type="Rhea" id="RHEA:19749"/>
        <dbReference type="Rhea" id="RHEA-COMP:11150"/>
        <dbReference type="Rhea" id="RHEA-COMP:11151"/>
        <dbReference type="ChEBI" id="CHEBI:15378"/>
        <dbReference type="ChEBI" id="CHEBI:28100"/>
        <dbReference type="ChEBI" id="CHEBI:58223"/>
        <dbReference type="ChEBI" id="CHEBI:58885"/>
        <dbReference type="EC" id="2.4.1.183"/>
    </reaction>
</comment>
<dbReference type="GeneID" id="25408595"/>
<dbReference type="GO" id="GO:0047657">
    <property type="term" value="F:alpha-1,3-glucan synthase activity"/>
    <property type="evidence" value="ECO:0007669"/>
    <property type="project" value="UniProtKB-EC"/>
</dbReference>
<protein>
    <recommendedName>
        <fullName evidence="2">alpha-1,3-glucan synthase</fullName>
        <ecNumber evidence="2">2.4.1.183</ecNumber>
    </recommendedName>
</protein>
<feature type="transmembrane region" description="Helical" evidence="8">
    <location>
        <begin position="1897"/>
        <end position="1917"/>
    </location>
</feature>
<keyword evidence="8" id="KW-0812">Transmembrane</keyword>
<dbReference type="Pfam" id="PF08323">
    <property type="entry name" value="Glyco_transf_5"/>
    <property type="match status" value="1"/>
</dbReference>
<dbReference type="SUPFAM" id="SSF51445">
    <property type="entry name" value="(Trans)glycosidases"/>
    <property type="match status" value="1"/>
</dbReference>
<feature type="domain" description="Glycosyl hydrolase family 13 catalytic" evidence="10">
    <location>
        <begin position="64"/>
        <end position="514"/>
    </location>
</feature>
<dbReference type="Gene3D" id="3.40.50.2000">
    <property type="entry name" value="Glycogen Phosphorylase B"/>
    <property type="match status" value="2"/>
</dbReference>
<feature type="transmembrane region" description="Helical" evidence="8">
    <location>
        <begin position="2111"/>
        <end position="2131"/>
    </location>
</feature>
<dbReference type="InterPro" id="IPR058658">
    <property type="entry name" value="Mok11-13/Ags1-like_Ig_2"/>
</dbReference>
<accession>A0A074WXQ1</accession>
<name>A0A074WXQ1_9PEZI</name>
<dbReference type="Pfam" id="PF26122">
    <property type="entry name" value="CBM_Mok13"/>
    <property type="match status" value="1"/>
</dbReference>
<proteinExistence type="inferred from homology"/>
<dbReference type="InterPro" id="IPR001296">
    <property type="entry name" value="Glyco_trans_1"/>
</dbReference>
<feature type="compositionally biased region" description="Polar residues" evidence="7">
    <location>
        <begin position="1677"/>
        <end position="1691"/>
    </location>
</feature>
<evidence type="ECO:0000256" key="1">
    <source>
        <dbReference type="ARBA" id="ARBA00006122"/>
    </source>
</evidence>
<dbReference type="InterPro" id="IPR058654">
    <property type="entry name" value="Mok11-14/Ags1-like_TM"/>
</dbReference>
<evidence type="ECO:0000256" key="4">
    <source>
        <dbReference type="ARBA" id="ARBA00022679"/>
    </source>
</evidence>
<dbReference type="FunFam" id="3.40.50.2000:FF:000052">
    <property type="entry name" value="Alpha-1,3-glucan synthase Ags2"/>
    <property type="match status" value="1"/>
</dbReference>
<dbReference type="InterPro" id="IPR058656">
    <property type="entry name" value="Mok11-13/Ags1-like_GH"/>
</dbReference>
<dbReference type="Pfam" id="PF26127">
    <property type="entry name" value="12TM_Mok13"/>
    <property type="match status" value="1"/>
</dbReference>
<feature type="transmembrane region" description="Helical" evidence="8">
    <location>
        <begin position="1960"/>
        <end position="1979"/>
    </location>
</feature>
<dbReference type="InterPro" id="IPR058659">
    <property type="entry name" value="Mok11-13/Ags1-like_CBM"/>
</dbReference>
<keyword evidence="12" id="KW-1185">Reference proteome</keyword>
<feature type="transmembrane region" description="Helical" evidence="8">
    <location>
        <begin position="2176"/>
        <end position="2195"/>
    </location>
</feature>
<dbReference type="Pfam" id="PF00534">
    <property type="entry name" value="Glycos_transf_1"/>
    <property type="match status" value="1"/>
</dbReference>
<keyword evidence="8" id="KW-0472">Membrane</keyword>
<feature type="transmembrane region" description="Helical" evidence="8">
    <location>
        <begin position="2143"/>
        <end position="2167"/>
    </location>
</feature>
<dbReference type="Pfam" id="PF26111">
    <property type="entry name" value="Ig_Mok13"/>
    <property type="match status" value="1"/>
</dbReference>
<dbReference type="GO" id="GO:0009277">
    <property type="term" value="C:fungal-type cell wall"/>
    <property type="evidence" value="ECO:0007669"/>
    <property type="project" value="TreeGrafter"/>
</dbReference>
<dbReference type="GO" id="GO:0070600">
    <property type="term" value="P:fungal-type cell wall (1-&gt;3)-alpha-glucan biosynthetic process"/>
    <property type="evidence" value="ECO:0007669"/>
    <property type="project" value="TreeGrafter"/>
</dbReference>
<dbReference type="RefSeq" id="XP_013431818.1">
    <property type="nucleotide sequence ID" value="XM_013576364.1"/>
</dbReference>
<keyword evidence="9" id="KW-0732">Signal</keyword>
<dbReference type="InterPro" id="IPR058657">
    <property type="entry name" value="Mok11-13/Ags1-like_Ig"/>
</dbReference>
<feature type="transmembrane region" description="Helical" evidence="8">
    <location>
        <begin position="2290"/>
        <end position="2314"/>
    </location>
</feature>
<feature type="signal peptide" evidence="9">
    <location>
        <begin position="1"/>
        <end position="18"/>
    </location>
</feature>
<dbReference type="PANTHER" id="PTHR47182:SF2">
    <property type="entry name" value="CELL WALL ALPHA-1,3-GLUCAN SYNTHASE AGS1"/>
    <property type="match status" value="1"/>
</dbReference>
<organism evidence="11 12">
    <name type="scientific">Aureobasidium namibiae CBS 147.97</name>
    <dbReference type="NCBI Taxonomy" id="1043004"/>
    <lineage>
        <taxon>Eukaryota</taxon>
        <taxon>Fungi</taxon>
        <taxon>Dikarya</taxon>
        <taxon>Ascomycota</taxon>
        <taxon>Pezizomycotina</taxon>
        <taxon>Dothideomycetes</taxon>
        <taxon>Dothideomycetidae</taxon>
        <taxon>Dothideales</taxon>
        <taxon>Saccotheciaceae</taxon>
        <taxon>Aureobasidium</taxon>
    </lineage>
</organism>
<evidence type="ECO:0000256" key="7">
    <source>
        <dbReference type="SAM" id="MobiDB-lite"/>
    </source>
</evidence>
<feature type="chain" id="PRO_5001701895" description="alpha-1,3-glucan synthase" evidence="9">
    <location>
        <begin position="19"/>
        <end position="2322"/>
    </location>
</feature>
<dbReference type="InterPro" id="IPR017853">
    <property type="entry name" value="GH"/>
</dbReference>
<dbReference type="FunFam" id="3.40.50.2000:FF:000058">
    <property type="entry name" value="Alpha-1,3-glucan synthase Ags1"/>
    <property type="match status" value="1"/>
</dbReference>
<dbReference type="Pfam" id="PF00128">
    <property type="entry name" value="Alpha-amylase"/>
    <property type="match status" value="1"/>
</dbReference>
<evidence type="ECO:0000256" key="2">
    <source>
        <dbReference type="ARBA" id="ARBA00012688"/>
    </source>
</evidence>
<comment type="similarity">
    <text evidence="1">Belongs to the glycosyltransferase group 1 family.</text>
</comment>
<reference evidence="11 12" key="1">
    <citation type="journal article" date="2014" name="BMC Genomics">
        <title>Genome sequencing of four Aureobasidium pullulans varieties: biotechnological potential, stress tolerance, and description of new species.</title>
        <authorList>
            <person name="Gostin Ar C."/>
            <person name="Ohm R.A."/>
            <person name="Kogej T."/>
            <person name="Sonjak S."/>
            <person name="Turk M."/>
            <person name="Zajc J."/>
            <person name="Zalar P."/>
            <person name="Grube M."/>
            <person name="Sun H."/>
            <person name="Han J."/>
            <person name="Sharma A."/>
            <person name="Chiniquy J."/>
            <person name="Ngan C.Y."/>
            <person name="Lipzen A."/>
            <person name="Barry K."/>
            <person name="Grigoriev I.V."/>
            <person name="Gunde-Cimerman N."/>
        </authorList>
    </citation>
    <scope>NUCLEOTIDE SEQUENCE [LARGE SCALE GENOMIC DNA]</scope>
    <source>
        <strain evidence="11 12">CBS 147.97</strain>
    </source>
</reference>
<evidence type="ECO:0000256" key="5">
    <source>
        <dbReference type="ARBA" id="ARBA00023316"/>
    </source>
</evidence>
<feature type="transmembrane region" description="Helical" evidence="8">
    <location>
        <begin position="2220"/>
        <end position="2240"/>
    </location>
</feature>
<evidence type="ECO:0000313" key="12">
    <source>
        <dbReference type="Proteomes" id="UP000027730"/>
    </source>
</evidence>
<sequence>MRGQWLLPLALSAFGAQALRYDERYVDWNLNMNQEAVDPMEYFTIYENHTYHPSPDNWRFPFYSFFMDRFVNGDPSNDNSNGTAWEHDIYGTQLRHGGDTDGVRDTLDYLQGMGIKGIYLAGSIFYNFPWSSDTYSPLDHTYIDQHFGTIAQWRELINDIHARGMYVLLDNTMATMSDVIAFEGYFNSSTPWSFKEHTAVWKSDEHYSDWEFNNVWHDECPYEYPRFWDQGGALIQNENISKMVGCMDSEFDQYGDVGAFGQYPEWQKQLSKFNGVQDRLRDWRPSVQTKLQHFMCMMLKALDFDGFRIDKAMQVTVDGQGNFSHAMRECASSLGKYNFFIPGEIVNGNANGAIYLGRGKEPGMAVENITEAATTNSTYIREEGYQALDAGAFHYTIYRGLMRFLGLDGNLLAAGDASVNFVDAWHTMIQTNDFVNANNGKFDPRHMYGVSNQDVLRWPGLINGTERQVLGSFVNTLLVPGISMVSWGEEQLFYVLDNTAANYVYGRQAMSSAQAWQMHGCYKVGDENLSHFPVNSSLVGCQDDAVSLDHRDPTHPMYNYLKSGHEMRRRYPVLNDGFDVRQLSNQTFEYTLNGSFGVPTETGIWSVYRGELEGAQDLSDAGTYGNQPVWLVYSNYNGSRNYTFDCSSTNGQAIISPYDAGTTVKNLYYPFDERTLEPSQQKLHFNGSTEYNGCLPWLNMTMYGYAAFVPKDIWEAPSPSLTKMILNDTFIGHDSRILVSNEDKETLSLELRFSAEMDCDSVRQSINITSTTGDGSVAVIDTDSVDCLTTDLLDEPLFYGAVPSFWRFRTNITNVANGIHTITVNNATSASKNAFTGSKDHLMFRVGQIDNPMVFPFKANYSSTLLFSSNDLAKRASETSGTKEDAFYVQHKAPGADKWRYTLTWGAEWSDWMDYQSGNSTLTKQSWAGTKRQKWTGDHVKVQYWSKATGSSDHLQEGDVYGSSEHMRRFPHFFVHGSFNEYGYDSGLDNKMKLVGNSTWEYDFMTEWPSQFQLNVWGMTEDGVPDVSAAFGDIDNDTVLDRIGPTSLEMSVVNITDHGPESPFLAWRIHFSDASFRYVLIPVGNRWRQLALFILLAIVPPVTALAGIWAYRKAFYGVKFNQIVTAGAMVKRRTVLIGTMEYDISDWNIKIKIGGLGVMAQLMGKNLQHQDLIWVVPCVGGIDYPVDTPGEPVDVTILGKVYEVQVQYHKLENITYMLLDAPVFRKQSAKEPYPARMDDLDSAIYYSAWNQCIAEACRRFPIDLYHINDYHGTIAPLYLLPQTIPVCLSLHNAEFQGLWPMRNAKERAEVCSVYNLSESVVAKYVQFGEIFNLLHAGASLLRINQKGFGAVGVSKKYGKRSWARYPIFWGLGSIGALPNPDPSDVAAWDKKVANPKDAVIDEVYESTRAGLRRQAQEWAGLEIKPEADLFVFVGRWSMQKGIDLIADVFPAILEKNPNVQLLCVGPCIDLYGKFAALKLEVMMKKYPGRVYSKPEFTALPPFIFSGAEFALIPSRDEPFGLVAVEFGRKGALGVGSRVGGLGQMPGWWYTIESQTTKHQMHQFKMAIDGALKSNYETRAIMRARSATQRFPVAQWKEDLEILQTKSIKIHNKRVEKKQRNGGMSVAATPFGSGYNTPNMPGWMTPSGWTTPGAGTPWGRGTPNPSRPSSPTRPGNTAESSPTTSRNNSLSLGTRAGPGHVQTRSRSFSGSRPTLSRRNSAEVGQSRNRLSRIEDEEVGISSEDAQQAKEQAQAEARFGFPFLSHDPFESTLTVDKVIEQKEDKTPQDLLPFFTDTTGLYYRTFERKLDDLTGKNSENALCIEDYLEKSEKQWFNRMHDVKMAKETPAATRANSPTGVAFASNNMDPEKENADQFLLPQDYQAPTGVRRLMMYKIGDWPIYSFFLALGQIIAANSYQITLLTGEIGETASKLYVVACIYLAASLVWWFAFRRFALIYTLTLPWFFYGLAFFLLGMAPYAATTSGRGWVQNVATGFYSLASAAGSFFFAQNFGSTGSAPVKTWGFRACMIQGTQQLYIVGLWYWGDKLSSLSNSGKGASTLVTYGTTMTAIGVPIALFLWAIGVLLWLGLPAFYRQAPGAVPSFYTAVMRRKIIVWFFIAVFVQNYFLASIYGRNWKYLWSSQHAPGWAIFLLILFFFVIVWALLLWWFSQLSTTHSWFIPIFAIGLGAPRWCQILWSCSNIGMYLPWAGSPVASALLGRGLWLWLGVLDSVQGIGFGMILLQTLTRFHITFTLVAAQVIGSVATILSRATAPDATGPGDVFPDFSVNWKDGLASADFWVCLLFQLGLCIGFFAFFRKEQLSKP</sequence>
<keyword evidence="8" id="KW-1133">Transmembrane helix</keyword>
<feature type="transmembrane region" description="Helical" evidence="8">
    <location>
        <begin position="1991"/>
        <end position="2010"/>
    </location>
</feature>
<evidence type="ECO:0000259" key="10">
    <source>
        <dbReference type="SMART" id="SM00642"/>
    </source>
</evidence>
<dbReference type="Gene3D" id="3.20.20.80">
    <property type="entry name" value="Glycosidases"/>
    <property type="match status" value="2"/>
</dbReference>
<dbReference type="EMBL" id="KL584702">
    <property type="protein sequence ID" value="KEQ78015.1"/>
    <property type="molecule type" value="Genomic_DNA"/>
</dbReference>
<keyword evidence="3" id="KW-0328">Glycosyltransferase</keyword>
<feature type="transmembrane region" description="Helical" evidence="8">
    <location>
        <begin position="2062"/>
        <end position="2091"/>
    </location>
</feature>
<dbReference type="SMART" id="SM00642">
    <property type="entry name" value="Aamy"/>
    <property type="match status" value="1"/>
</dbReference>
<feature type="transmembrane region" description="Helical" evidence="8">
    <location>
        <begin position="1929"/>
        <end position="1948"/>
    </location>
</feature>
<evidence type="ECO:0000313" key="11">
    <source>
        <dbReference type="EMBL" id="KEQ78015.1"/>
    </source>
</evidence>
<evidence type="ECO:0000256" key="6">
    <source>
        <dbReference type="ARBA" id="ARBA00048960"/>
    </source>
</evidence>